<evidence type="ECO:0000313" key="2">
    <source>
        <dbReference type="Proteomes" id="UP000199150"/>
    </source>
</evidence>
<evidence type="ECO:0000313" key="1">
    <source>
        <dbReference type="EMBL" id="SCW53753.1"/>
    </source>
</evidence>
<dbReference type="InterPro" id="IPR008767">
    <property type="entry name" value="Phage_SPP1_head-tail_adaptor"/>
</dbReference>
<reference evidence="2" key="1">
    <citation type="submission" date="2016-10" db="EMBL/GenBank/DDBJ databases">
        <authorList>
            <person name="Varghese N."/>
            <person name="Submissions S."/>
        </authorList>
    </citation>
    <scope>NUCLEOTIDE SEQUENCE [LARGE SCALE GENOMIC DNA]</scope>
    <source>
        <strain evidence="2">CGMCC 1.3431</strain>
    </source>
</reference>
<evidence type="ECO:0008006" key="3">
    <source>
        <dbReference type="Google" id="ProtNLM"/>
    </source>
</evidence>
<proteinExistence type="predicted"/>
<accession>A0A1G4RA38</accession>
<dbReference type="RefSeq" id="WP_090646476.1">
    <property type="nucleotide sequence ID" value="NZ_CBCRYE010000004.1"/>
</dbReference>
<dbReference type="STRING" id="260084.SAMN02927928_1719"/>
<dbReference type="AlphaFoldDB" id="A0A1G4RA38"/>
<name>A0A1G4RA38_9CAUL</name>
<organism evidence="1 2">
    <name type="scientific">Asticcacaulis taihuensis</name>
    <dbReference type="NCBI Taxonomy" id="260084"/>
    <lineage>
        <taxon>Bacteria</taxon>
        <taxon>Pseudomonadati</taxon>
        <taxon>Pseudomonadota</taxon>
        <taxon>Alphaproteobacteria</taxon>
        <taxon>Caulobacterales</taxon>
        <taxon>Caulobacteraceae</taxon>
        <taxon>Asticcacaulis</taxon>
    </lineage>
</organism>
<dbReference type="Proteomes" id="UP000199150">
    <property type="component" value="Unassembled WGS sequence"/>
</dbReference>
<protein>
    <recommendedName>
        <fullName evidence="3">Head-tail adaptor</fullName>
    </recommendedName>
</protein>
<keyword evidence="2" id="KW-1185">Reference proteome</keyword>
<gene>
    <name evidence="1" type="ORF">SAMN02927928_1719</name>
</gene>
<sequence length="105" mass="11188">MKIADLQTPARLYAVTEVESAYGGRSFSLVPGATIWGDFRPDTPAAESTAEGDASVVQGADFLCRSMAGLARGGRLSLKGFDWRIVSLDESADGSVRARLERVHA</sequence>
<dbReference type="OrthoDB" id="7173449at2"/>
<dbReference type="EMBL" id="FMTS01000002">
    <property type="protein sequence ID" value="SCW53753.1"/>
    <property type="molecule type" value="Genomic_DNA"/>
</dbReference>
<dbReference type="Pfam" id="PF05521">
    <property type="entry name" value="Phage_HCP"/>
    <property type="match status" value="1"/>
</dbReference>